<feature type="domain" description="Flagellin N-terminal" evidence="5">
    <location>
        <begin position="3"/>
        <end position="139"/>
    </location>
</feature>
<dbReference type="GO" id="GO:0071973">
    <property type="term" value="P:bacterial-type flagellum-dependent cell motility"/>
    <property type="evidence" value="ECO:0007669"/>
    <property type="project" value="InterPro"/>
</dbReference>
<name>A0A1I4CTN0_9PROT</name>
<accession>A0A1I4CTN0</accession>
<feature type="domain" description="Flagellar hook-associated protein 1 D2-like" evidence="6">
    <location>
        <begin position="196"/>
        <end position="281"/>
    </location>
</feature>
<dbReference type="Proteomes" id="UP000199533">
    <property type="component" value="Unassembled WGS sequence"/>
</dbReference>
<evidence type="ECO:0000259" key="5">
    <source>
        <dbReference type="Pfam" id="PF00669"/>
    </source>
</evidence>
<keyword evidence="7" id="KW-0966">Cell projection</keyword>
<dbReference type="STRING" id="52441.SAMN05216302_101735"/>
<dbReference type="InterPro" id="IPR001029">
    <property type="entry name" value="Flagellin_N"/>
</dbReference>
<dbReference type="OrthoDB" id="9768249at2"/>
<evidence type="ECO:0000313" key="7">
    <source>
        <dbReference type="EMBL" id="SFK84123.1"/>
    </source>
</evidence>
<evidence type="ECO:0000256" key="1">
    <source>
        <dbReference type="ARBA" id="ARBA00004365"/>
    </source>
</evidence>
<dbReference type="RefSeq" id="WP_090700254.1">
    <property type="nucleotide sequence ID" value="NZ_FOSP01000017.1"/>
</dbReference>
<comment type="subcellular location">
    <subcellularLocation>
        <location evidence="1">Bacterial flagellum</location>
    </subcellularLocation>
    <subcellularLocation>
        <location evidence="2">Secreted</location>
    </subcellularLocation>
</comment>
<dbReference type="SUPFAM" id="SSF64518">
    <property type="entry name" value="Phase 1 flagellin"/>
    <property type="match status" value="1"/>
</dbReference>
<evidence type="ECO:0000256" key="2">
    <source>
        <dbReference type="ARBA" id="ARBA00004613"/>
    </source>
</evidence>
<evidence type="ECO:0000256" key="4">
    <source>
        <dbReference type="ARBA" id="ARBA00023143"/>
    </source>
</evidence>
<dbReference type="Pfam" id="PF00669">
    <property type="entry name" value="Flagellin_N"/>
    <property type="match status" value="1"/>
</dbReference>
<proteinExistence type="inferred from homology"/>
<dbReference type="Gene3D" id="1.20.1330.10">
    <property type="entry name" value="f41 fragment of flagellin, N-terminal domain"/>
    <property type="match status" value="1"/>
</dbReference>
<dbReference type="EMBL" id="FOSP01000017">
    <property type="protein sequence ID" value="SFK84123.1"/>
    <property type="molecule type" value="Genomic_DNA"/>
</dbReference>
<dbReference type="InterPro" id="IPR013384">
    <property type="entry name" value="Flagell_FlgL"/>
</dbReference>
<keyword evidence="7" id="KW-0969">Cilium</keyword>
<evidence type="ECO:0000313" key="8">
    <source>
        <dbReference type="Proteomes" id="UP000199533"/>
    </source>
</evidence>
<keyword evidence="8" id="KW-1185">Reference proteome</keyword>
<gene>
    <name evidence="7" type="ORF">SAMN05216302_101735</name>
</gene>
<protein>
    <submittedName>
        <fullName evidence="7">Flagellar hook-associated protein 3 FlgL</fullName>
    </submittedName>
</protein>
<dbReference type="GO" id="GO:0005576">
    <property type="term" value="C:extracellular region"/>
    <property type="evidence" value="ECO:0007669"/>
    <property type="project" value="UniProtKB-SubCell"/>
</dbReference>
<dbReference type="NCBIfam" id="TIGR02550">
    <property type="entry name" value="flagell_flgL"/>
    <property type="match status" value="1"/>
</dbReference>
<comment type="similarity">
    <text evidence="3">Belongs to the bacterial flagellin family.</text>
</comment>
<dbReference type="InterPro" id="IPR049119">
    <property type="entry name" value="FlgK_D2-like"/>
</dbReference>
<evidence type="ECO:0000256" key="3">
    <source>
        <dbReference type="ARBA" id="ARBA00005709"/>
    </source>
</evidence>
<organism evidence="7 8">
    <name type="scientific">Nitrosomonas aestuarii</name>
    <dbReference type="NCBI Taxonomy" id="52441"/>
    <lineage>
        <taxon>Bacteria</taxon>
        <taxon>Pseudomonadati</taxon>
        <taxon>Pseudomonadota</taxon>
        <taxon>Betaproteobacteria</taxon>
        <taxon>Nitrosomonadales</taxon>
        <taxon>Nitrosomonadaceae</taxon>
        <taxon>Nitrosomonas</taxon>
    </lineage>
</organism>
<dbReference type="AlphaFoldDB" id="A0A1I4CTN0"/>
<dbReference type="InterPro" id="IPR001492">
    <property type="entry name" value="Flagellin"/>
</dbReference>
<dbReference type="PANTHER" id="PTHR42792">
    <property type="entry name" value="FLAGELLIN"/>
    <property type="match status" value="1"/>
</dbReference>
<keyword evidence="7" id="KW-0282">Flagellum</keyword>
<evidence type="ECO:0000259" key="6">
    <source>
        <dbReference type="Pfam" id="PF21158"/>
    </source>
</evidence>
<reference evidence="8" key="1">
    <citation type="submission" date="2016-10" db="EMBL/GenBank/DDBJ databases">
        <authorList>
            <person name="Varghese N."/>
            <person name="Submissions S."/>
        </authorList>
    </citation>
    <scope>NUCLEOTIDE SEQUENCE [LARGE SCALE GENOMIC DNA]</scope>
    <source>
        <strain evidence="8">Nm69</strain>
    </source>
</reference>
<dbReference type="GO" id="GO:0009424">
    <property type="term" value="C:bacterial-type flagellum hook"/>
    <property type="evidence" value="ECO:0007669"/>
    <property type="project" value="InterPro"/>
</dbReference>
<dbReference type="PANTHER" id="PTHR42792:SF1">
    <property type="entry name" value="FLAGELLAR HOOK-ASSOCIATED PROTEIN 3"/>
    <property type="match status" value="1"/>
</dbReference>
<dbReference type="GO" id="GO:0005198">
    <property type="term" value="F:structural molecule activity"/>
    <property type="evidence" value="ECO:0007669"/>
    <property type="project" value="InterPro"/>
</dbReference>
<sequence length="402" mass="42747">MRVSTNGMYDSGTIAMLRQQDALIKTQQQISTGRRILTPADDPIAAAQALNVSQAASINSQYSVNRGHALTSLGLVETTLQSITSNLQDVRQVAVNAGNPTLSDTDRKSLAIELRGHFEALLGQANITDGTGNYLFSGFQENTQPFTHKGFNVQYNGDQGQRLNQVGPSRQIAVSNSGTDVFERIKNGNGIFVTAANATNTGSGVINSGSVTAPASLTGHSYDITFSVSGNVATYDIVDTTSGATLSSGNAFANNNTISFDGLQFSIKGDPANGDKFTVSPSTNQSIFTTIGNLITTLEAPSSGQPGGTQLTNNLNSALQNLDNSLENILSTRASVGSRLQEVEALESMGEDFEVQYEQRLSELRDVDFAKAISDLNRQQVYLEAAQKSFATVTGLSLFDFI</sequence>
<dbReference type="Pfam" id="PF21158">
    <property type="entry name" value="flgK_1st_1"/>
    <property type="match status" value="1"/>
</dbReference>
<keyword evidence="4" id="KW-0975">Bacterial flagellum</keyword>